<dbReference type="InterPro" id="IPR054712">
    <property type="entry name" value="Cas3-like_dom"/>
</dbReference>
<dbReference type="InterPro" id="IPR014001">
    <property type="entry name" value="Helicase_ATP-bd"/>
</dbReference>
<organism evidence="13 14">
    <name type="scientific">Methanomicrobium antiquum</name>
    <dbReference type="NCBI Taxonomy" id="487686"/>
    <lineage>
        <taxon>Archaea</taxon>
        <taxon>Methanobacteriati</taxon>
        <taxon>Methanobacteriota</taxon>
        <taxon>Stenosarchaea group</taxon>
        <taxon>Methanomicrobia</taxon>
        <taxon>Methanomicrobiales</taxon>
        <taxon>Methanomicrobiaceae</taxon>
        <taxon>Methanomicrobium</taxon>
    </lineage>
</organism>
<comment type="similarity">
    <text evidence="2">In the central section; belongs to the CRISPR-associated helicase Cas3 family.</text>
</comment>
<dbReference type="Proteomes" id="UP001218895">
    <property type="component" value="Chromosome"/>
</dbReference>
<dbReference type="PROSITE" id="PS51194">
    <property type="entry name" value="HELICASE_CTER"/>
    <property type="match status" value="1"/>
</dbReference>
<dbReference type="GO" id="GO:0051607">
    <property type="term" value="P:defense response to virus"/>
    <property type="evidence" value="ECO:0007669"/>
    <property type="project" value="UniProtKB-KW"/>
</dbReference>
<reference evidence="13" key="1">
    <citation type="submission" date="2022-01" db="EMBL/GenBank/DDBJ databases">
        <title>Complete genome of Methanomicrobium antiquum DSM 21220.</title>
        <authorList>
            <person name="Chen S.-C."/>
            <person name="You Y.-T."/>
            <person name="Zhou Y.-Z."/>
            <person name="Lai M.-C."/>
        </authorList>
    </citation>
    <scope>NUCLEOTIDE SEQUENCE</scope>
    <source>
        <strain evidence="13">DSM 21220</strain>
    </source>
</reference>
<evidence type="ECO:0000256" key="1">
    <source>
        <dbReference type="ARBA" id="ARBA00006847"/>
    </source>
</evidence>
<evidence type="ECO:0000313" key="14">
    <source>
        <dbReference type="Proteomes" id="UP001218895"/>
    </source>
</evidence>
<evidence type="ECO:0000256" key="2">
    <source>
        <dbReference type="ARBA" id="ARBA00009046"/>
    </source>
</evidence>
<dbReference type="InterPro" id="IPR006474">
    <property type="entry name" value="Helicase_Cas3_CRISPR-ass_core"/>
</dbReference>
<dbReference type="InterPro" id="IPR050079">
    <property type="entry name" value="DEAD_box_RNA_helicase"/>
</dbReference>
<keyword evidence="6" id="KW-0378">Hydrolase</keyword>
<dbReference type="GO" id="GO:0003676">
    <property type="term" value="F:nucleic acid binding"/>
    <property type="evidence" value="ECO:0007669"/>
    <property type="project" value="InterPro"/>
</dbReference>
<evidence type="ECO:0000256" key="6">
    <source>
        <dbReference type="ARBA" id="ARBA00022801"/>
    </source>
</evidence>
<protein>
    <submittedName>
        <fullName evidence="13">CRISPR-associated helicase Cas3</fullName>
    </submittedName>
</protein>
<gene>
    <name evidence="13" type="primary">cas3</name>
    <name evidence="13" type="ORF">L1994_09970</name>
</gene>
<dbReference type="EMBL" id="CP091092">
    <property type="protein sequence ID" value="WFN36458.1"/>
    <property type="molecule type" value="Genomic_DNA"/>
</dbReference>
<dbReference type="InterPro" id="IPR038257">
    <property type="entry name" value="CRISPR-assoc_Cas3_HD_sf"/>
</dbReference>
<evidence type="ECO:0000256" key="4">
    <source>
        <dbReference type="ARBA" id="ARBA00022723"/>
    </source>
</evidence>
<dbReference type="PANTHER" id="PTHR47959">
    <property type="entry name" value="ATP-DEPENDENT RNA HELICASE RHLE-RELATED"/>
    <property type="match status" value="1"/>
</dbReference>
<sequence length="805" mass="91287">MSSSSNEYQQFFRDATGHLPYPYQEKLATSDNFPEVIEVPTGLGKTDAIILAWIWRRRFDPRNDVRNSTPRRLFFCLPMRVLVEQTRDKVEKWLDKLNLLGKNSTNDGEKISVTVLMGGEDKHNWDLYPERDAIIIGTQDMLISRALNRGYGMSRYRWPTHFGLMNNDCLWVMDEIQLMGKGLSTTLQLQAFRNKIGTIDSLPAKSVWMSATLNKEWLKTVDYNPEKEINKVQKLDEDDLKEPLVNKRNNAIKILRKAKHDSTKPKELAEEIISKHKAGYRTLVVVNTVKRATELYEALEKKKPDASLVLIHSRFRPSDRKKVVQSLLDEPNEFGTIIVSTQVIEAGVDVSAKVLFTELCPWSSLVQRLGRCNRSGEYDDAEIYWIDVLLDKKNSALPYTEEELSKSYDILTEFEGCSVGPANLPAVDLNFTHKQIIRKKEIFELFDTTPDLTGSDIDISRYIRDDEEMDFSVFWRDFNYSGIFDDSLPHRDELCSVPVSDIKNLVDKHTVRIWDHLDGEWKVVRKGNYSDIYPGVTVLLDSKEGGYSSEKGWDLKSKKAVDEISHADKGIEKPYSDYISEGKWESVAEHTDEVCREIESIMNKIGLDGNFSGSLIDGARWHDAGKAHRSFQALIKDEELESYSNPPAAKAPKGAWKGNPGLNKCNEDGRRKFFRHELASGILALMNGKSDLAAYLAAAHHGKVRGSIRSMPDECVPLDKERRYARGVWDGDIVPETDLGGGVKLPETEIDLSFMDLGEGRKGPSWSARVLNLRDSPDIGPFRLAYMEALMKASDERASGGGKND</sequence>
<dbReference type="GO" id="GO:0003724">
    <property type="term" value="F:RNA helicase activity"/>
    <property type="evidence" value="ECO:0007669"/>
    <property type="project" value="TreeGrafter"/>
</dbReference>
<feature type="domain" description="Helicase C-terminal" evidence="11">
    <location>
        <begin position="268"/>
        <end position="432"/>
    </location>
</feature>
<feature type="domain" description="Helicase ATP-binding" evidence="10">
    <location>
        <begin position="26"/>
        <end position="231"/>
    </location>
</feature>
<dbReference type="GO" id="GO:0005524">
    <property type="term" value="F:ATP binding"/>
    <property type="evidence" value="ECO:0007669"/>
    <property type="project" value="UniProtKB-KW"/>
</dbReference>
<dbReference type="Gene3D" id="1.10.3210.30">
    <property type="match status" value="1"/>
</dbReference>
<dbReference type="InterPro" id="IPR011545">
    <property type="entry name" value="DEAD/DEAH_box_helicase_dom"/>
</dbReference>
<keyword evidence="4" id="KW-0479">Metal-binding</keyword>
<keyword evidence="9" id="KW-0051">Antiviral defense</keyword>
<evidence type="ECO:0000256" key="9">
    <source>
        <dbReference type="ARBA" id="ARBA00023118"/>
    </source>
</evidence>
<dbReference type="GeneID" id="79950726"/>
<dbReference type="GO" id="GO:0046872">
    <property type="term" value="F:metal ion binding"/>
    <property type="evidence" value="ECO:0007669"/>
    <property type="project" value="UniProtKB-KW"/>
</dbReference>
<dbReference type="GO" id="GO:0140097">
    <property type="term" value="F:catalytic activity, acting on DNA"/>
    <property type="evidence" value="ECO:0007669"/>
    <property type="project" value="UniProtKB-ARBA"/>
</dbReference>
<evidence type="ECO:0000313" key="13">
    <source>
        <dbReference type="EMBL" id="WFN36458.1"/>
    </source>
</evidence>
<evidence type="ECO:0000259" key="12">
    <source>
        <dbReference type="PROSITE" id="PS51643"/>
    </source>
</evidence>
<feature type="domain" description="HD Cas3-type" evidence="12">
    <location>
        <begin position="580"/>
        <end position="798"/>
    </location>
</feature>
<dbReference type="SUPFAM" id="SSF52540">
    <property type="entry name" value="P-loop containing nucleoside triphosphate hydrolases"/>
    <property type="match status" value="1"/>
</dbReference>
<evidence type="ECO:0000256" key="5">
    <source>
        <dbReference type="ARBA" id="ARBA00022741"/>
    </source>
</evidence>
<dbReference type="InterPro" id="IPR001650">
    <property type="entry name" value="Helicase_C-like"/>
</dbReference>
<dbReference type="KEGG" id="manq:L1994_09970"/>
<dbReference type="RefSeq" id="WP_278099295.1">
    <property type="nucleotide sequence ID" value="NZ_CP091092.1"/>
</dbReference>
<name>A0AAF0FTY1_9EURY</name>
<dbReference type="InterPro" id="IPR027417">
    <property type="entry name" value="P-loop_NTPase"/>
</dbReference>
<dbReference type="AlphaFoldDB" id="A0AAF0FTY1"/>
<dbReference type="GO" id="GO:0016787">
    <property type="term" value="F:hydrolase activity"/>
    <property type="evidence" value="ECO:0007669"/>
    <property type="project" value="UniProtKB-KW"/>
</dbReference>
<dbReference type="PROSITE" id="PS51643">
    <property type="entry name" value="HD_CAS3"/>
    <property type="match status" value="1"/>
</dbReference>
<evidence type="ECO:0000256" key="8">
    <source>
        <dbReference type="ARBA" id="ARBA00022840"/>
    </source>
</evidence>
<keyword evidence="5" id="KW-0547">Nucleotide-binding</keyword>
<keyword evidence="14" id="KW-1185">Reference proteome</keyword>
<evidence type="ECO:0000259" key="11">
    <source>
        <dbReference type="PROSITE" id="PS51194"/>
    </source>
</evidence>
<dbReference type="NCBIfam" id="TIGR01587">
    <property type="entry name" value="cas3_core"/>
    <property type="match status" value="1"/>
</dbReference>
<keyword evidence="8" id="KW-0067">ATP-binding</keyword>
<proteinExistence type="inferred from homology"/>
<dbReference type="SMART" id="SM00490">
    <property type="entry name" value="HELICc"/>
    <property type="match status" value="1"/>
</dbReference>
<dbReference type="SMART" id="SM00487">
    <property type="entry name" value="DEXDc"/>
    <property type="match status" value="1"/>
</dbReference>
<dbReference type="PROSITE" id="PS51192">
    <property type="entry name" value="HELICASE_ATP_BIND_1"/>
    <property type="match status" value="1"/>
</dbReference>
<evidence type="ECO:0000259" key="10">
    <source>
        <dbReference type="PROSITE" id="PS51192"/>
    </source>
</evidence>
<evidence type="ECO:0000256" key="7">
    <source>
        <dbReference type="ARBA" id="ARBA00022806"/>
    </source>
</evidence>
<comment type="similarity">
    <text evidence="1">In the N-terminal section; belongs to the CRISPR-associated nuclease Cas3-HD family.</text>
</comment>
<keyword evidence="7" id="KW-0347">Helicase</keyword>
<dbReference type="GO" id="GO:0005829">
    <property type="term" value="C:cytosol"/>
    <property type="evidence" value="ECO:0007669"/>
    <property type="project" value="TreeGrafter"/>
</dbReference>
<dbReference type="GO" id="GO:0004518">
    <property type="term" value="F:nuclease activity"/>
    <property type="evidence" value="ECO:0007669"/>
    <property type="project" value="UniProtKB-KW"/>
</dbReference>
<accession>A0AAF0FTY1</accession>
<evidence type="ECO:0000256" key="3">
    <source>
        <dbReference type="ARBA" id="ARBA00022722"/>
    </source>
</evidence>
<dbReference type="InterPro" id="IPR006483">
    <property type="entry name" value="CRISPR-assoc_Cas3_HD"/>
</dbReference>
<dbReference type="Gene3D" id="3.40.50.300">
    <property type="entry name" value="P-loop containing nucleotide triphosphate hydrolases"/>
    <property type="match status" value="2"/>
</dbReference>
<dbReference type="Pfam" id="PF00270">
    <property type="entry name" value="DEAD"/>
    <property type="match status" value="1"/>
</dbReference>
<dbReference type="PANTHER" id="PTHR47959:SF16">
    <property type="entry name" value="CRISPR-ASSOCIATED NUCLEASE_HELICASE CAS3-RELATED"/>
    <property type="match status" value="1"/>
</dbReference>
<keyword evidence="3" id="KW-0540">Nuclease</keyword>
<dbReference type="Pfam" id="PF22590">
    <property type="entry name" value="Cas3-like_C_2"/>
    <property type="match status" value="1"/>
</dbReference>